<sequence>MPAQSNPRGSTLDRSRAEPIISNPTNIGNDLGSSTIGVGTEGGLKPKRQPLTRSGGSGGNNSGSQQSLLGFSSRKAGPVTPEKKKKTAFTLGTSLKRKAEQVDAQPEDALTTGTKTALHPLFAGAKRTNDPAAGADVPVQTIILDADVGSSTSTAMEIKGISGVPQDGQWDPLLLHSSASGKPTQEMEDNLGPRRKMHRLDLTTAEQVEDAESGRARKVRGLAVRKAMIRADEKIRMIRQRKPSAAAAAAKSNTKMTGGGKSKAGGNANGKDKDQAVLDPNDKRWSKIYKESWGVMGGDSIAPSMSPSSPCTYNVLTFPPLQ</sequence>
<gene>
    <name evidence="1" type="ORF">QFC19_000046</name>
</gene>
<organism evidence="1 2">
    <name type="scientific">Naganishia cerealis</name>
    <dbReference type="NCBI Taxonomy" id="610337"/>
    <lineage>
        <taxon>Eukaryota</taxon>
        <taxon>Fungi</taxon>
        <taxon>Dikarya</taxon>
        <taxon>Basidiomycota</taxon>
        <taxon>Agaricomycotina</taxon>
        <taxon>Tremellomycetes</taxon>
        <taxon>Filobasidiales</taxon>
        <taxon>Filobasidiaceae</taxon>
        <taxon>Naganishia</taxon>
    </lineage>
</organism>
<dbReference type="EMBL" id="JASBWR010000001">
    <property type="protein sequence ID" value="KAJ9113853.1"/>
    <property type="molecule type" value="Genomic_DNA"/>
</dbReference>
<name>A0ACC2WQZ3_9TREE</name>
<proteinExistence type="predicted"/>
<evidence type="ECO:0000313" key="1">
    <source>
        <dbReference type="EMBL" id="KAJ9113853.1"/>
    </source>
</evidence>
<evidence type="ECO:0000313" key="2">
    <source>
        <dbReference type="Proteomes" id="UP001241377"/>
    </source>
</evidence>
<keyword evidence="2" id="KW-1185">Reference proteome</keyword>
<reference evidence="1" key="1">
    <citation type="submission" date="2023-04" db="EMBL/GenBank/DDBJ databases">
        <title>Draft Genome sequencing of Naganishia species isolated from polar environments using Oxford Nanopore Technology.</title>
        <authorList>
            <person name="Leo P."/>
            <person name="Venkateswaran K."/>
        </authorList>
    </citation>
    <scope>NUCLEOTIDE SEQUENCE</scope>
    <source>
        <strain evidence="1">MNA-CCFEE 5261</strain>
    </source>
</reference>
<dbReference type="Proteomes" id="UP001241377">
    <property type="component" value="Unassembled WGS sequence"/>
</dbReference>
<comment type="caution">
    <text evidence="1">The sequence shown here is derived from an EMBL/GenBank/DDBJ whole genome shotgun (WGS) entry which is preliminary data.</text>
</comment>
<accession>A0ACC2WQZ3</accession>
<protein>
    <submittedName>
        <fullName evidence="1">Uncharacterized protein</fullName>
    </submittedName>
</protein>